<name>A0A8J2UDT7_9BACT</name>
<dbReference type="AlphaFoldDB" id="A0A8J2UDT7"/>
<evidence type="ECO:0008006" key="3">
    <source>
        <dbReference type="Google" id="ProtNLM"/>
    </source>
</evidence>
<protein>
    <recommendedName>
        <fullName evidence="3">Carboxypeptidase-like regulatory domain-containing protein</fullName>
    </recommendedName>
</protein>
<keyword evidence="2" id="KW-1185">Reference proteome</keyword>
<gene>
    <name evidence="1" type="ORF">GCM10011511_28630</name>
</gene>
<dbReference type="EMBL" id="BMJC01000003">
    <property type="protein sequence ID" value="GGB03613.1"/>
    <property type="molecule type" value="Genomic_DNA"/>
</dbReference>
<dbReference type="Proteomes" id="UP000607559">
    <property type="component" value="Unassembled WGS sequence"/>
</dbReference>
<sequence>MGRKGDNVNKWPIIGTMLFSLFCCRATAQMQEITGTVFDKTRLFTMPGVSVLSNSGAGTMTDSAGHYRVRLPLDDSIYFSYLGRHTAKIAVRRIARDYPLNMSLAVTVDSLPLVVVKPTPYRYDSLANREEYRKVFDYSPDYIVGGSGAGVGLSLDAIFNARKIRQTLALQRRLIEEEQDKYVDYRFNRTLVKKITGLQKPLLDTFMRLYRPSYDFIRNCENDYEFYKYIKDCGFHFREAWRRNLPVDHPHPLEN</sequence>
<dbReference type="SUPFAM" id="SSF49464">
    <property type="entry name" value="Carboxypeptidase regulatory domain-like"/>
    <property type="match status" value="1"/>
</dbReference>
<reference evidence="1" key="1">
    <citation type="journal article" date="2014" name="Int. J. Syst. Evol. Microbiol.">
        <title>Complete genome sequence of Corynebacterium casei LMG S-19264T (=DSM 44701T), isolated from a smear-ripened cheese.</title>
        <authorList>
            <consortium name="US DOE Joint Genome Institute (JGI-PGF)"/>
            <person name="Walter F."/>
            <person name="Albersmeier A."/>
            <person name="Kalinowski J."/>
            <person name="Ruckert C."/>
        </authorList>
    </citation>
    <scope>NUCLEOTIDE SEQUENCE</scope>
    <source>
        <strain evidence="1">CGMCC 1.15448</strain>
    </source>
</reference>
<comment type="caution">
    <text evidence="1">The sequence shown here is derived from an EMBL/GenBank/DDBJ whole genome shotgun (WGS) entry which is preliminary data.</text>
</comment>
<accession>A0A8J2UDT7</accession>
<dbReference type="InterPro" id="IPR008969">
    <property type="entry name" value="CarboxyPept-like_regulatory"/>
</dbReference>
<evidence type="ECO:0000313" key="2">
    <source>
        <dbReference type="Proteomes" id="UP000607559"/>
    </source>
</evidence>
<organism evidence="1 2">
    <name type="scientific">Puia dinghuensis</name>
    <dbReference type="NCBI Taxonomy" id="1792502"/>
    <lineage>
        <taxon>Bacteria</taxon>
        <taxon>Pseudomonadati</taxon>
        <taxon>Bacteroidota</taxon>
        <taxon>Chitinophagia</taxon>
        <taxon>Chitinophagales</taxon>
        <taxon>Chitinophagaceae</taxon>
        <taxon>Puia</taxon>
    </lineage>
</organism>
<proteinExistence type="predicted"/>
<evidence type="ECO:0000313" key="1">
    <source>
        <dbReference type="EMBL" id="GGB03613.1"/>
    </source>
</evidence>
<reference evidence="1" key="2">
    <citation type="submission" date="2020-09" db="EMBL/GenBank/DDBJ databases">
        <authorList>
            <person name="Sun Q."/>
            <person name="Zhou Y."/>
        </authorList>
    </citation>
    <scope>NUCLEOTIDE SEQUENCE</scope>
    <source>
        <strain evidence="1">CGMCC 1.15448</strain>
    </source>
</reference>